<dbReference type="GO" id="GO:0045944">
    <property type="term" value="P:positive regulation of transcription by RNA polymerase II"/>
    <property type="evidence" value="ECO:0007669"/>
    <property type="project" value="TreeGrafter"/>
</dbReference>
<feature type="compositionally biased region" description="Polar residues" evidence="1">
    <location>
        <begin position="588"/>
        <end position="599"/>
    </location>
</feature>
<name>A0A443SRP4_9ACAR</name>
<evidence type="ECO:0000313" key="3">
    <source>
        <dbReference type="Proteomes" id="UP000288716"/>
    </source>
</evidence>
<dbReference type="GO" id="GO:0044545">
    <property type="term" value="C:NSL complex"/>
    <property type="evidence" value="ECO:0007669"/>
    <property type="project" value="TreeGrafter"/>
</dbReference>
<reference evidence="2 3" key="1">
    <citation type="journal article" date="2018" name="Gigascience">
        <title>Genomes of trombidid mites reveal novel predicted allergens and laterally-transferred genes associated with secondary metabolism.</title>
        <authorList>
            <person name="Dong X."/>
            <person name="Chaisiri K."/>
            <person name="Xia D."/>
            <person name="Armstrong S.D."/>
            <person name="Fang Y."/>
            <person name="Donnelly M.J."/>
            <person name="Kadowaki T."/>
            <person name="McGarry J.W."/>
            <person name="Darby A.C."/>
            <person name="Makepeace B.L."/>
        </authorList>
    </citation>
    <scope>NUCLEOTIDE SEQUENCE [LARGE SCALE GENOMIC DNA]</scope>
    <source>
        <strain evidence="2">UoL-UT</strain>
    </source>
</reference>
<dbReference type="Gene3D" id="3.40.50.1820">
    <property type="entry name" value="alpha/beta hydrolase"/>
    <property type="match status" value="1"/>
</dbReference>
<evidence type="ECO:0000313" key="2">
    <source>
        <dbReference type="EMBL" id="RWS30211.1"/>
    </source>
</evidence>
<dbReference type="VEuPathDB" id="VectorBase:LDEU001828"/>
<sequence length="645" mass="71424">MGVESLSHVVYATQNCGDTSQSALMDNTLPLLLYLRRLSGQERDLSVVEVEHSYSKSWNVHPDPNIKSRPARFLFMSNFPKHVEYNRSSEDDVIDVDNVESSPLSGIQNPFLVEVQQLQLKPQISPDFSETSNIELQPPNRQGWTSTMVKVWTKALKILQNDRLSKLTFEGLKNELILKRNLMEQTCNKFRQLFASVGWDTTTLNWLHSSLNEHVSPIFLVGYHEAMQCLRQKLPTLVDKFYTVPKTEPNMTRSKTCLTDPILSVLNNHKPKRISGSPLFLIVPNGPQIPHSLTSQRMKHWNNLFGSLGKVITVTVNQKPLMRASNCLHEIRIAVRDKIKECKTTFNEGRPLILVGFGASSLIAAHCALNNAAYITATICLGFPLTGVNGFRGDLDDPLLESTVPTLFVIGQNSTMSTLDDMEDFRERITKTETGLVVVGGANDRLIVCNAKKRFTGISQAMVDRSICDEISDFVNCVINPNHVSSDTHLGTTSSFVTFSGSRGHSSSRSNLTIAAPADVTAVAQSNRTSEKSEETDGAQAAKKRCIEPETPASQSVENRISALPDETNKKPEPVPSTSEESKDHKTQTLPEPTSTVAGADASSSLYASLERHYGWSYGVSEVPTVISSGNTRTRHIRAPKQLDM</sequence>
<protein>
    <submittedName>
        <fullName evidence="2">KAT8 regulatory NSL complex subunit 3-like protein</fullName>
    </submittedName>
</protein>
<dbReference type="InterPro" id="IPR029058">
    <property type="entry name" value="AB_hydrolase_fold"/>
</dbReference>
<accession>A0A443SRP4</accession>
<dbReference type="EMBL" id="NCKV01000593">
    <property type="protein sequence ID" value="RWS30211.1"/>
    <property type="molecule type" value="Genomic_DNA"/>
</dbReference>
<dbReference type="PANTHER" id="PTHR13136">
    <property type="entry name" value="TESTIS DEVELOPMENT PROTEIN PRTD"/>
    <property type="match status" value="1"/>
</dbReference>
<keyword evidence="3" id="KW-1185">Reference proteome</keyword>
<feature type="region of interest" description="Disordered" evidence="1">
    <location>
        <begin position="523"/>
        <end position="599"/>
    </location>
</feature>
<dbReference type="Proteomes" id="UP000288716">
    <property type="component" value="Unassembled WGS sequence"/>
</dbReference>
<comment type="caution">
    <text evidence="2">The sequence shown here is derived from an EMBL/GenBank/DDBJ whole genome shotgun (WGS) entry which is preliminary data.</text>
</comment>
<proteinExistence type="predicted"/>
<dbReference type="InterPro" id="IPR026555">
    <property type="entry name" value="NSL3/Tex30"/>
</dbReference>
<dbReference type="PANTHER" id="PTHR13136:SF16">
    <property type="entry name" value="KAT8 REGULATORY NSL COMPLEX SUBUNIT 3"/>
    <property type="match status" value="1"/>
</dbReference>
<dbReference type="AlphaFoldDB" id="A0A443SRP4"/>
<dbReference type="STRING" id="299467.A0A443SRP4"/>
<dbReference type="SUPFAM" id="SSF53474">
    <property type="entry name" value="alpha/beta-Hydrolases"/>
    <property type="match status" value="1"/>
</dbReference>
<gene>
    <name evidence="2" type="ORF">B4U80_10463</name>
</gene>
<dbReference type="OrthoDB" id="6415022at2759"/>
<organism evidence="2 3">
    <name type="scientific">Leptotrombidium deliense</name>
    <dbReference type="NCBI Taxonomy" id="299467"/>
    <lineage>
        <taxon>Eukaryota</taxon>
        <taxon>Metazoa</taxon>
        <taxon>Ecdysozoa</taxon>
        <taxon>Arthropoda</taxon>
        <taxon>Chelicerata</taxon>
        <taxon>Arachnida</taxon>
        <taxon>Acari</taxon>
        <taxon>Acariformes</taxon>
        <taxon>Trombidiformes</taxon>
        <taxon>Prostigmata</taxon>
        <taxon>Anystina</taxon>
        <taxon>Parasitengona</taxon>
        <taxon>Trombiculoidea</taxon>
        <taxon>Trombiculidae</taxon>
        <taxon>Leptotrombidium</taxon>
    </lineage>
</organism>
<evidence type="ECO:0000256" key="1">
    <source>
        <dbReference type="SAM" id="MobiDB-lite"/>
    </source>
</evidence>